<dbReference type="AlphaFoldDB" id="A5WHF3"/>
<gene>
    <name evidence="1" type="ordered locus">PsycPRwf_2154</name>
</gene>
<proteinExistence type="predicted"/>
<evidence type="ECO:0000313" key="1">
    <source>
        <dbReference type="EMBL" id="ABQ95094.1"/>
    </source>
</evidence>
<dbReference type="KEGG" id="prw:PsycPRwf_2154"/>
<reference evidence="1" key="1">
    <citation type="submission" date="2007-05" db="EMBL/GenBank/DDBJ databases">
        <title>Complete sequence of chromosome of Psychrobacter sp. PRwf-1.</title>
        <authorList>
            <consortium name="US DOE Joint Genome Institute"/>
            <person name="Copeland A."/>
            <person name="Lucas S."/>
            <person name="Lapidus A."/>
            <person name="Barry K."/>
            <person name="Detter J.C."/>
            <person name="Glavina del Rio T."/>
            <person name="Hammon N."/>
            <person name="Israni S."/>
            <person name="Dalin E."/>
            <person name="Tice H."/>
            <person name="Pitluck S."/>
            <person name="Chain P."/>
            <person name="Malfatti S."/>
            <person name="Shin M."/>
            <person name="Vergez L."/>
            <person name="Schmutz J."/>
            <person name="Larimer F."/>
            <person name="Land M."/>
            <person name="Hauser L."/>
            <person name="Kyrpides N."/>
            <person name="Kim E."/>
            <person name="Tiedje J."/>
            <person name="Richardson P."/>
        </authorList>
    </citation>
    <scope>NUCLEOTIDE SEQUENCE [LARGE SCALE GENOMIC DNA]</scope>
    <source>
        <strain evidence="1">PRwf-1</strain>
    </source>
</reference>
<accession>A5WHF3</accession>
<sequence>MVITDKLADEILNKRHQFRFLEWLAQVGINPYF</sequence>
<protein>
    <submittedName>
        <fullName evidence="1">Uncharacterized protein</fullName>
    </submittedName>
</protein>
<dbReference type="EMBL" id="CP000713">
    <property type="protein sequence ID" value="ABQ95094.1"/>
    <property type="molecule type" value="Genomic_DNA"/>
</dbReference>
<organism evidence="1">
    <name type="scientific">Psychrobacter sp. (strain PRwf-1)</name>
    <dbReference type="NCBI Taxonomy" id="349106"/>
    <lineage>
        <taxon>Bacteria</taxon>
        <taxon>Pseudomonadati</taxon>
        <taxon>Pseudomonadota</taxon>
        <taxon>Gammaproteobacteria</taxon>
        <taxon>Moraxellales</taxon>
        <taxon>Moraxellaceae</taxon>
        <taxon>Psychrobacter</taxon>
    </lineage>
</organism>
<name>A5WHF3_PSYWF</name>
<dbReference type="HOGENOM" id="CLU_3383427_0_0_6"/>